<evidence type="ECO:0000313" key="1">
    <source>
        <dbReference type="EMBL" id="GEB46941.1"/>
    </source>
</evidence>
<accession>A0A4Y3QP77</accession>
<comment type="caution">
    <text evidence="1">The sequence shown here is derived from an EMBL/GenBank/DDBJ whole genome shotgun (WGS) entry which is preliminary data.</text>
</comment>
<gene>
    <name evidence="1" type="ORF">MTE01_28860</name>
</gene>
<proteinExistence type="predicted"/>
<name>A0A4Y3QP77_MICTE</name>
<dbReference type="EMBL" id="BJML01000011">
    <property type="protein sequence ID" value="GEB46941.1"/>
    <property type="molecule type" value="Genomic_DNA"/>
</dbReference>
<dbReference type="RefSeq" id="WP_141378160.1">
    <property type="nucleotide sequence ID" value="NZ_BJML01000011.1"/>
</dbReference>
<dbReference type="AlphaFoldDB" id="A0A4Y3QP77"/>
<evidence type="ECO:0008006" key="3">
    <source>
        <dbReference type="Google" id="ProtNLM"/>
    </source>
</evidence>
<evidence type="ECO:0000313" key="2">
    <source>
        <dbReference type="Proteomes" id="UP000319525"/>
    </source>
</evidence>
<dbReference type="GeneID" id="57145569"/>
<sequence length="135" mass="14230">MTAPVIVFADAQLATRDLLRTLLAPHRPDATVSTRNAPTDDNGSPRPWVRVRAGTPQRTSRVSASATVRLTVYASDEGAALSLAALVEGLLLAEATSDRLLGFGPIGGPTPGTDPETREPLALVTLAARLRPRQL</sequence>
<organism evidence="1 2">
    <name type="scientific">Microbacterium testaceum</name>
    <name type="common">Aureobacterium testaceum</name>
    <name type="synonym">Brevibacterium testaceum</name>
    <dbReference type="NCBI Taxonomy" id="2033"/>
    <lineage>
        <taxon>Bacteria</taxon>
        <taxon>Bacillati</taxon>
        <taxon>Actinomycetota</taxon>
        <taxon>Actinomycetes</taxon>
        <taxon>Micrococcales</taxon>
        <taxon>Microbacteriaceae</taxon>
        <taxon>Microbacterium</taxon>
    </lineage>
</organism>
<reference evidence="1 2" key="1">
    <citation type="submission" date="2019-06" db="EMBL/GenBank/DDBJ databases">
        <title>Whole genome shotgun sequence of Microbacterium testaceum NBRC 12675.</title>
        <authorList>
            <person name="Hosoyama A."/>
            <person name="Uohara A."/>
            <person name="Ohji S."/>
            <person name="Ichikawa N."/>
        </authorList>
    </citation>
    <scope>NUCLEOTIDE SEQUENCE [LARGE SCALE GENOMIC DNA]</scope>
    <source>
        <strain evidence="1 2">NBRC 12675</strain>
    </source>
</reference>
<protein>
    <recommendedName>
        <fullName evidence="3">Tail terminator</fullName>
    </recommendedName>
</protein>
<dbReference type="Proteomes" id="UP000319525">
    <property type="component" value="Unassembled WGS sequence"/>
</dbReference>